<dbReference type="NCBIfam" id="NF033925">
    <property type="entry name" value="pora_1"/>
    <property type="match status" value="1"/>
</dbReference>
<dbReference type="GeneID" id="44145005"/>
<accession>H7C6A6</accession>
<dbReference type="EMBL" id="AJ238703">
    <property type="protein sequence ID" value="CAB42579.1"/>
    <property type="molecule type" value="Genomic_DNA"/>
</dbReference>
<organism evidence="1">
    <name type="scientific">Corynebacterium glutamicum</name>
    <name type="common">Brevibacterium saccharolyticum</name>
    <dbReference type="NCBI Taxonomy" id="1718"/>
    <lineage>
        <taxon>Bacteria</taxon>
        <taxon>Bacillati</taxon>
        <taxon>Actinomycetota</taxon>
        <taxon>Actinomycetes</taxon>
        <taxon>Mycobacteriales</taxon>
        <taxon>Corynebacteriaceae</taxon>
        <taxon>Corynebacterium</taxon>
    </lineage>
</organism>
<dbReference type="RefSeq" id="WP_011265994.1">
    <property type="nucleotide sequence ID" value="NZ_CP017995.1"/>
</dbReference>
<reference evidence="1" key="1">
    <citation type="journal article" date="1998" name="Biochemistry">
        <title>Biochemical and biophysical characterization of the cell wall porin of Corynebacterium glutamicum: the channel is formed by a low molecular mass polypeptide.</title>
        <authorList>
            <person name="Lichtinger T."/>
            <person name="Burkovski A."/>
            <person name="Niederweis M."/>
            <person name="Kramer R."/>
            <person name="Benz R."/>
        </authorList>
    </citation>
    <scope>NUCLEOTIDE SEQUENCE</scope>
    <source>
        <strain evidence="1">MH20-22B</strain>
    </source>
</reference>
<dbReference type="AlphaFoldDB" id="H7C6A6"/>
<sequence>MENVYEFLGNLDVLSGSGLIGYVFDFLGASSKWAGAVADLIGLLG</sequence>
<protein>
    <submittedName>
        <fullName evidence="1">Porin</fullName>
    </submittedName>
</protein>
<reference evidence="1" key="2">
    <citation type="submission" date="1999-05" db="EMBL/GenBank/DDBJ databases">
        <authorList>
            <person name="Lichtinger T."/>
        </authorList>
    </citation>
    <scope>NUCLEOTIDE SEQUENCE</scope>
    <source>
        <strain evidence="1">MH20-22B</strain>
    </source>
</reference>
<gene>
    <name evidence="1" type="primary">porA</name>
</gene>
<proteinExistence type="predicted"/>
<name>H7C6A6_CORGT</name>
<evidence type="ECO:0000313" key="1">
    <source>
        <dbReference type="EMBL" id="CAB42579.1"/>
    </source>
</evidence>